<sequence length="201" mass="23352">MNMKIIPYNTNESQLLMPEYGRNIQRMIDYCVAIEDKEERTRCAVAISEVMATLFPSMLGDKGDKQKIWDHINVMSRFKLDIEFPCEVIGKDQLSPERKKIPYGGEVNRFRHYGRNIQLMIQEVAVMDNCVEKDQLIFLIANQMKKLLVMQNPELANDARVFMDIAEISDGKIQIDPENYRLNEYLDVTQQASGKKAKKKK</sequence>
<dbReference type="EMBL" id="SRYB01000031">
    <property type="protein sequence ID" value="TGY77048.1"/>
    <property type="molecule type" value="Genomic_DNA"/>
</dbReference>
<reference evidence="1" key="1">
    <citation type="submission" date="2019-04" db="EMBL/GenBank/DDBJ databases">
        <title>Microbes associate with the intestines of laboratory mice.</title>
        <authorList>
            <person name="Navarre W."/>
            <person name="Wong E."/>
            <person name="Huang K."/>
            <person name="Tropini C."/>
            <person name="Ng K."/>
            <person name="Yu B."/>
        </authorList>
    </citation>
    <scope>NUCLEOTIDE SEQUENCE</scope>
    <source>
        <strain evidence="1">NM04_E33</strain>
    </source>
</reference>
<dbReference type="Proteomes" id="UP000306319">
    <property type="component" value="Unassembled WGS sequence"/>
</dbReference>
<accession>A0AC61RAU8</accession>
<organism evidence="1 2">
    <name type="scientific">Lepagella muris</name>
    <dbReference type="NCBI Taxonomy" id="3032870"/>
    <lineage>
        <taxon>Bacteria</taxon>
        <taxon>Pseudomonadati</taxon>
        <taxon>Bacteroidota</taxon>
        <taxon>Bacteroidia</taxon>
        <taxon>Bacteroidales</taxon>
        <taxon>Muribaculaceae</taxon>
        <taxon>Lepagella</taxon>
    </lineage>
</organism>
<keyword evidence="2" id="KW-1185">Reference proteome</keyword>
<comment type="caution">
    <text evidence="1">The sequence shown here is derived from an EMBL/GenBank/DDBJ whole genome shotgun (WGS) entry which is preliminary data.</text>
</comment>
<protein>
    <submittedName>
        <fullName evidence="1">DUF4290 domain-containing protein</fullName>
    </submittedName>
</protein>
<evidence type="ECO:0000313" key="2">
    <source>
        <dbReference type="Proteomes" id="UP000306319"/>
    </source>
</evidence>
<proteinExistence type="predicted"/>
<gene>
    <name evidence="1" type="ORF">E5331_16225</name>
</gene>
<evidence type="ECO:0000313" key="1">
    <source>
        <dbReference type="EMBL" id="TGY77048.1"/>
    </source>
</evidence>
<name>A0AC61RAU8_9BACT</name>